<evidence type="ECO:0000313" key="1">
    <source>
        <dbReference type="EMBL" id="CAD8334081.1"/>
    </source>
</evidence>
<sequence length="242" mass="27174">MPTLKTTGILACSLGTLCGMPRRVDAFCMQRHRLQSNALRCAKYSDEFLQRVEEKLVWEKLEESTQKPVLDLSKHRGFLASDNSDSNDDYDDDYDDIPTIVWDQTKSELEHLGIHMKDEAVQQECPQLYRLDTAMVLDTAQYLLSQNYSATSITPKLLSFHASDVEYGLEFLKTMMMNPNVSMSTLPAALLLSGIEGGIQERAVQSALSSASDATSQANQRIVGDIQSTIRQRKKFLGKKMP</sequence>
<dbReference type="AlphaFoldDB" id="A0A7R9WUZ9"/>
<gene>
    <name evidence="1" type="ORF">CAUS1442_LOCUS6186</name>
</gene>
<organism evidence="1">
    <name type="scientific">Craspedostauros australis</name>
    <dbReference type="NCBI Taxonomy" id="1486917"/>
    <lineage>
        <taxon>Eukaryota</taxon>
        <taxon>Sar</taxon>
        <taxon>Stramenopiles</taxon>
        <taxon>Ochrophyta</taxon>
        <taxon>Bacillariophyta</taxon>
        <taxon>Bacillariophyceae</taxon>
        <taxon>Bacillariophycidae</taxon>
        <taxon>Naviculales</taxon>
        <taxon>Naviculaceae</taxon>
        <taxon>Craspedostauros</taxon>
    </lineage>
</organism>
<reference evidence="1" key="1">
    <citation type="submission" date="2021-01" db="EMBL/GenBank/DDBJ databases">
        <authorList>
            <person name="Corre E."/>
            <person name="Pelletier E."/>
            <person name="Niang G."/>
            <person name="Scheremetjew M."/>
            <person name="Finn R."/>
            <person name="Kale V."/>
            <person name="Holt S."/>
            <person name="Cochrane G."/>
            <person name="Meng A."/>
            <person name="Brown T."/>
            <person name="Cohen L."/>
        </authorList>
    </citation>
    <scope>NUCLEOTIDE SEQUENCE</scope>
    <source>
        <strain evidence="1">CCMP3328</strain>
    </source>
</reference>
<protein>
    <submittedName>
        <fullName evidence="1">Uncharacterized protein</fullName>
    </submittedName>
</protein>
<accession>A0A7R9WUZ9</accession>
<dbReference type="EMBL" id="HBEF01009828">
    <property type="protein sequence ID" value="CAD8334081.1"/>
    <property type="molecule type" value="Transcribed_RNA"/>
</dbReference>
<proteinExistence type="predicted"/>
<name>A0A7R9WUZ9_9STRA</name>